<dbReference type="OMA" id="NITENMW"/>
<dbReference type="InterPro" id="IPR036397">
    <property type="entry name" value="RNaseH_sf"/>
</dbReference>
<evidence type="ECO:0000313" key="2">
    <source>
        <dbReference type="EMBL" id="KAH9384168.1"/>
    </source>
</evidence>
<sequence length="174" mass="19405">MTVLAGIIGFLPPSRRYDDKYVWKVHSSGRTAVTVWGAISYQGLGPLHRVTRRMTAAAYADIFPTVFVSYVLDGPFPGGLYHFQQDGAPVHTALGITNLQWPARSPDFNITENMWELMKTNLSKQPGLSTSESDELEGEGERRRTDPSSVDALCYSRPGRIQSVKLARGAQRRY</sequence>
<feature type="compositionally biased region" description="Polar residues" evidence="1">
    <location>
        <begin position="122"/>
        <end position="131"/>
    </location>
</feature>
<accession>A0A9J6HBE9</accession>
<dbReference type="Proteomes" id="UP000821853">
    <property type="component" value="Unassembled WGS sequence"/>
</dbReference>
<organism evidence="2 3">
    <name type="scientific">Haemaphysalis longicornis</name>
    <name type="common">Bush tick</name>
    <dbReference type="NCBI Taxonomy" id="44386"/>
    <lineage>
        <taxon>Eukaryota</taxon>
        <taxon>Metazoa</taxon>
        <taxon>Ecdysozoa</taxon>
        <taxon>Arthropoda</taxon>
        <taxon>Chelicerata</taxon>
        <taxon>Arachnida</taxon>
        <taxon>Acari</taxon>
        <taxon>Parasitiformes</taxon>
        <taxon>Ixodida</taxon>
        <taxon>Ixodoidea</taxon>
        <taxon>Ixodidae</taxon>
        <taxon>Haemaphysalinae</taxon>
        <taxon>Haemaphysalis</taxon>
    </lineage>
</organism>
<dbReference type="OrthoDB" id="6507355at2759"/>
<dbReference type="VEuPathDB" id="VectorBase:HLOH_053460"/>
<dbReference type="EMBL" id="JABSTR010001716">
    <property type="protein sequence ID" value="KAH9384168.1"/>
    <property type="molecule type" value="Genomic_DNA"/>
</dbReference>
<evidence type="ECO:0000256" key="1">
    <source>
        <dbReference type="SAM" id="MobiDB-lite"/>
    </source>
</evidence>
<proteinExistence type="predicted"/>
<feature type="region of interest" description="Disordered" evidence="1">
    <location>
        <begin position="122"/>
        <end position="153"/>
    </location>
</feature>
<dbReference type="Gene3D" id="3.30.420.10">
    <property type="entry name" value="Ribonuclease H-like superfamily/Ribonuclease H"/>
    <property type="match status" value="1"/>
</dbReference>
<reference evidence="2 3" key="1">
    <citation type="journal article" date="2020" name="Cell">
        <title>Large-Scale Comparative Analyses of Tick Genomes Elucidate Their Genetic Diversity and Vector Capacities.</title>
        <authorList>
            <consortium name="Tick Genome and Microbiome Consortium (TIGMIC)"/>
            <person name="Jia N."/>
            <person name="Wang J."/>
            <person name="Shi W."/>
            <person name="Du L."/>
            <person name="Sun Y."/>
            <person name="Zhan W."/>
            <person name="Jiang J.F."/>
            <person name="Wang Q."/>
            <person name="Zhang B."/>
            <person name="Ji P."/>
            <person name="Bell-Sakyi L."/>
            <person name="Cui X.M."/>
            <person name="Yuan T.T."/>
            <person name="Jiang B.G."/>
            <person name="Yang W.F."/>
            <person name="Lam T.T."/>
            <person name="Chang Q.C."/>
            <person name="Ding S.J."/>
            <person name="Wang X.J."/>
            <person name="Zhu J.G."/>
            <person name="Ruan X.D."/>
            <person name="Zhao L."/>
            <person name="Wei J.T."/>
            <person name="Ye R.Z."/>
            <person name="Que T.C."/>
            <person name="Du C.H."/>
            <person name="Zhou Y.H."/>
            <person name="Cheng J.X."/>
            <person name="Dai P.F."/>
            <person name="Guo W.B."/>
            <person name="Han X.H."/>
            <person name="Huang E.J."/>
            <person name="Li L.F."/>
            <person name="Wei W."/>
            <person name="Gao Y.C."/>
            <person name="Liu J.Z."/>
            <person name="Shao H.Z."/>
            <person name="Wang X."/>
            <person name="Wang C.C."/>
            <person name="Yang T.C."/>
            <person name="Huo Q.B."/>
            <person name="Li W."/>
            <person name="Chen H.Y."/>
            <person name="Chen S.E."/>
            <person name="Zhou L.G."/>
            <person name="Ni X.B."/>
            <person name="Tian J.H."/>
            <person name="Sheng Y."/>
            <person name="Liu T."/>
            <person name="Pan Y.S."/>
            <person name="Xia L.Y."/>
            <person name="Li J."/>
            <person name="Zhao F."/>
            <person name="Cao W.C."/>
        </authorList>
    </citation>
    <scope>NUCLEOTIDE SEQUENCE [LARGE SCALE GENOMIC DNA]</scope>
    <source>
        <strain evidence="2">HaeL-2018</strain>
    </source>
</reference>
<dbReference type="AlphaFoldDB" id="A0A9J6HBE9"/>
<gene>
    <name evidence="2" type="ORF">HPB48_026161</name>
</gene>
<comment type="caution">
    <text evidence="2">The sequence shown here is derived from an EMBL/GenBank/DDBJ whole genome shotgun (WGS) entry which is preliminary data.</text>
</comment>
<name>A0A9J6HBE9_HAELO</name>
<protein>
    <recommendedName>
        <fullName evidence="4">Transposable element Tcb2 transposase</fullName>
    </recommendedName>
</protein>
<keyword evidence="3" id="KW-1185">Reference proteome</keyword>
<evidence type="ECO:0008006" key="4">
    <source>
        <dbReference type="Google" id="ProtNLM"/>
    </source>
</evidence>
<dbReference type="GO" id="GO:0003676">
    <property type="term" value="F:nucleic acid binding"/>
    <property type="evidence" value="ECO:0007669"/>
    <property type="project" value="InterPro"/>
</dbReference>
<evidence type="ECO:0000313" key="3">
    <source>
        <dbReference type="Proteomes" id="UP000821853"/>
    </source>
</evidence>